<sequence length="610" mass="69350">MGFADGGGVRGLWTLYVLQNLMEAIAEKEEANKNLHSFCPWSWPPELASDLDDVEAQKTLDAGDCDEDKLRALRSDRRYLPCHYFDYICGTSTGALIAIMLGRLRMTIPDCISEYKNMAHIIFGRPRFFIAMRFGMGSRYKYDHKVAEKVYQDVVGRRNERLPGNRMENVRFPMSRGPCATPKDPDSDTTNYEAAQGLDIWQVARAATAAKFYFKPWKYRNMPNAIHLTDGGFGPANNPTELARKEIEGLHGRGSTDVIVSIGTARGTSPDTSKGFFTVAQRTTRQVAYQLTDPEIVHKGLEEKLSETQGSAQSFDYHRLNHPGGLQIELDEWKPRKPRSEKTSGSKTRKSIRDHVNEYLLRREVRKEIEDCAAKLVERRQRRSRTREWERFATVASGQPGEQSKLIHHVDRWRARKFQELQFISIASAIVAAAVIGSFSWNTLSDAYWLTSAFWYSSLILSILAILLAAQQLAVLQLLGRPNRQSRNDGRSAEKADIDRYLPMMLSELPQPYSASDGLDRTEPIRKWKPRWKMIFTWQCPIMFMSYSVLLFMAGLTILVAVVYLSTAVSAGAIFAFCSFWIYHYIDLDHGSGDITEHEAEIAAMPFSHL</sequence>
<dbReference type="SUPFAM" id="SSF52151">
    <property type="entry name" value="FabD/lysophospholipase-like"/>
    <property type="match status" value="1"/>
</dbReference>
<dbReference type="Pfam" id="PF01734">
    <property type="entry name" value="Patatin"/>
    <property type="match status" value="1"/>
</dbReference>
<feature type="domain" description="PNPLA" evidence="7">
    <location>
        <begin position="2"/>
        <end position="244"/>
    </location>
</feature>
<evidence type="ECO:0000256" key="5">
    <source>
        <dbReference type="SAM" id="MobiDB-lite"/>
    </source>
</evidence>
<evidence type="ECO:0000313" key="8">
    <source>
        <dbReference type="EMBL" id="MDI1489044.1"/>
    </source>
</evidence>
<feature type="transmembrane region" description="Helical" evidence="6">
    <location>
        <begin position="421"/>
        <end position="441"/>
    </location>
</feature>
<keyword evidence="2 4" id="KW-0442">Lipid degradation</keyword>
<evidence type="ECO:0000256" key="1">
    <source>
        <dbReference type="ARBA" id="ARBA00022801"/>
    </source>
</evidence>
<dbReference type="PANTHER" id="PTHR24185">
    <property type="entry name" value="CALCIUM-INDEPENDENT PHOSPHOLIPASE A2-GAMMA"/>
    <property type="match status" value="1"/>
</dbReference>
<dbReference type="InterPro" id="IPR016035">
    <property type="entry name" value="Acyl_Trfase/lysoPLipase"/>
</dbReference>
<dbReference type="PROSITE" id="PS51635">
    <property type="entry name" value="PNPLA"/>
    <property type="match status" value="1"/>
</dbReference>
<feature type="short sequence motif" description="GXSXG" evidence="4">
    <location>
        <begin position="90"/>
        <end position="94"/>
    </location>
</feature>
<feature type="short sequence motif" description="GXGXXG" evidence="4">
    <location>
        <begin position="6"/>
        <end position="11"/>
    </location>
</feature>
<evidence type="ECO:0000256" key="2">
    <source>
        <dbReference type="ARBA" id="ARBA00022963"/>
    </source>
</evidence>
<dbReference type="GO" id="GO:0046486">
    <property type="term" value="P:glycerolipid metabolic process"/>
    <property type="evidence" value="ECO:0007669"/>
    <property type="project" value="UniProtKB-ARBA"/>
</dbReference>
<feature type="transmembrane region" description="Helical" evidence="6">
    <location>
        <begin position="562"/>
        <end position="583"/>
    </location>
</feature>
<keyword evidence="6" id="KW-0812">Transmembrane</keyword>
<feature type="transmembrane region" description="Helical" evidence="6">
    <location>
        <begin position="535"/>
        <end position="556"/>
    </location>
</feature>
<feature type="active site" description="Nucleophile" evidence="4">
    <location>
        <position position="92"/>
    </location>
</feature>
<protein>
    <recommendedName>
        <fullName evidence="7">PNPLA domain-containing protein</fullName>
    </recommendedName>
</protein>
<evidence type="ECO:0000256" key="6">
    <source>
        <dbReference type="SAM" id="Phobius"/>
    </source>
</evidence>
<keyword evidence="9" id="KW-1185">Reference proteome</keyword>
<dbReference type="PANTHER" id="PTHR24185:SF1">
    <property type="entry name" value="CALCIUM-INDEPENDENT PHOSPHOLIPASE A2-GAMMA"/>
    <property type="match status" value="1"/>
</dbReference>
<dbReference type="GO" id="GO:0019369">
    <property type="term" value="P:arachidonate metabolic process"/>
    <property type="evidence" value="ECO:0007669"/>
    <property type="project" value="TreeGrafter"/>
</dbReference>
<evidence type="ECO:0000313" key="9">
    <source>
        <dbReference type="Proteomes" id="UP001161017"/>
    </source>
</evidence>
<gene>
    <name evidence="8" type="ORF">OHK93_008321</name>
</gene>
<accession>A0AA43TV68</accession>
<evidence type="ECO:0000256" key="4">
    <source>
        <dbReference type="PROSITE-ProRule" id="PRU01161"/>
    </source>
</evidence>
<feature type="short sequence motif" description="DGA/G" evidence="4">
    <location>
        <begin position="230"/>
        <end position="232"/>
    </location>
</feature>
<feature type="active site" description="Proton acceptor" evidence="4">
    <location>
        <position position="230"/>
    </location>
</feature>
<proteinExistence type="predicted"/>
<comment type="caution">
    <text evidence="8">The sequence shown here is derived from an EMBL/GenBank/DDBJ whole genome shotgun (WGS) entry which is preliminary data.</text>
</comment>
<feature type="compositionally biased region" description="Basic and acidic residues" evidence="5">
    <location>
        <begin position="331"/>
        <end position="344"/>
    </location>
</feature>
<reference evidence="8" key="1">
    <citation type="journal article" date="2023" name="Genome Biol. Evol.">
        <title>First Whole Genome Sequence and Flow Cytometry Genome Size Data for the Lichen-Forming Fungus Ramalina farinacea (Ascomycota).</title>
        <authorList>
            <person name="Llewellyn T."/>
            <person name="Mian S."/>
            <person name="Hill R."/>
            <person name="Leitch I.J."/>
            <person name="Gaya E."/>
        </authorList>
    </citation>
    <scope>NUCLEOTIDE SEQUENCE</scope>
    <source>
        <strain evidence="8">LIQ254RAFAR</strain>
    </source>
</reference>
<name>A0AA43TV68_9LECA</name>
<feature type="region of interest" description="Disordered" evidence="5">
    <location>
        <begin position="328"/>
        <end position="349"/>
    </location>
</feature>
<dbReference type="InterPro" id="IPR002641">
    <property type="entry name" value="PNPLA_dom"/>
</dbReference>
<keyword evidence="3 4" id="KW-0443">Lipid metabolism</keyword>
<dbReference type="EMBL" id="JAPUFD010000008">
    <property type="protein sequence ID" value="MDI1489044.1"/>
    <property type="molecule type" value="Genomic_DNA"/>
</dbReference>
<feature type="transmembrane region" description="Helical" evidence="6">
    <location>
        <begin position="453"/>
        <end position="479"/>
    </location>
</feature>
<dbReference type="AlphaFoldDB" id="A0AA43TV68"/>
<dbReference type="GO" id="GO:0016042">
    <property type="term" value="P:lipid catabolic process"/>
    <property type="evidence" value="ECO:0007669"/>
    <property type="project" value="UniProtKB-UniRule"/>
</dbReference>
<dbReference type="GO" id="GO:0047499">
    <property type="term" value="F:calcium-independent phospholipase A2 activity"/>
    <property type="evidence" value="ECO:0007669"/>
    <property type="project" value="TreeGrafter"/>
</dbReference>
<organism evidence="8 9">
    <name type="scientific">Ramalina farinacea</name>
    <dbReference type="NCBI Taxonomy" id="258253"/>
    <lineage>
        <taxon>Eukaryota</taxon>
        <taxon>Fungi</taxon>
        <taxon>Dikarya</taxon>
        <taxon>Ascomycota</taxon>
        <taxon>Pezizomycotina</taxon>
        <taxon>Lecanoromycetes</taxon>
        <taxon>OSLEUM clade</taxon>
        <taxon>Lecanoromycetidae</taxon>
        <taxon>Lecanorales</taxon>
        <taxon>Lecanorineae</taxon>
        <taxon>Ramalinaceae</taxon>
        <taxon>Ramalina</taxon>
    </lineage>
</organism>
<dbReference type="Gene3D" id="3.40.1090.10">
    <property type="entry name" value="Cytosolic phospholipase A2 catalytic domain"/>
    <property type="match status" value="1"/>
</dbReference>
<dbReference type="GO" id="GO:0016020">
    <property type="term" value="C:membrane"/>
    <property type="evidence" value="ECO:0007669"/>
    <property type="project" value="TreeGrafter"/>
</dbReference>
<evidence type="ECO:0000256" key="3">
    <source>
        <dbReference type="ARBA" id="ARBA00023098"/>
    </source>
</evidence>
<dbReference type="Proteomes" id="UP001161017">
    <property type="component" value="Unassembled WGS sequence"/>
</dbReference>
<keyword evidence="1 4" id="KW-0378">Hydrolase</keyword>
<evidence type="ECO:0000259" key="7">
    <source>
        <dbReference type="PROSITE" id="PS51635"/>
    </source>
</evidence>
<keyword evidence="6" id="KW-0472">Membrane</keyword>
<keyword evidence="6" id="KW-1133">Transmembrane helix</keyword>